<name>A0A1M6M7V6_9FIRM</name>
<evidence type="ECO:0000313" key="1">
    <source>
        <dbReference type="EMBL" id="SHJ79552.1"/>
    </source>
</evidence>
<dbReference type="InterPro" id="IPR035903">
    <property type="entry name" value="HesB-like_dom_sf"/>
</dbReference>
<reference evidence="2" key="1">
    <citation type="submission" date="2016-11" db="EMBL/GenBank/DDBJ databases">
        <authorList>
            <person name="Varghese N."/>
            <person name="Submissions S."/>
        </authorList>
    </citation>
    <scope>NUCLEOTIDE SEQUENCE [LARGE SCALE GENOMIC DNA]</scope>
    <source>
        <strain evidence="2">DSM 17957</strain>
    </source>
</reference>
<dbReference type="Gene3D" id="2.60.300.12">
    <property type="entry name" value="HesB-like domain"/>
    <property type="match status" value="1"/>
</dbReference>
<dbReference type="STRING" id="1121919.SAMN02745975_02893"/>
<organism evidence="1 2">
    <name type="scientific">Geosporobacter subterraneus DSM 17957</name>
    <dbReference type="NCBI Taxonomy" id="1121919"/>
    <lineage>
        <taxon>Bacteria</taxon>
        <taxon>Bacillati</taxon>
        <taxon>Bacillota</taxon>
        <taxon>Clostridia</taxon>
        <taxon>Peptostreptococcales</taxon>
        <taxon>Thermotaleaceae</taxon>
        <taxon>Geosporobacter</taxon>
    </lineage>
</organism>
<dbReference type="SUPFAM" id="SSF89360">
    <property type="entry name" value="HesB-like domain"/>
    <property type="match status" value="1"/>
</dbReference>
<dbReference type="Proteomes" id="UP000184536">
    <property type="component" value="Unassembled WGS sequence"/>
</dbReference>
<protein>
    <submittedName>
        <fullName evidence="1">Uncharacterized protein</fullName>
    </submittedName>
</protein>
<sequence>MALDELKEEDHVEDCGTFSVIVAKEVLEGVPELSLDFVNNARGKGFTISTGARSCGDSCGDSCQ</sequence>
<keyword evidence="2" id="KW-1185">Reference proteome</keyword>
<dbReference type="RefSeq" id="WP_110941947.1">
    <property type="nucleotide sequence ID" value="NZ_FQZV01000042.1"/>
</dbReference>
<accession>A0A1M6M7V6</accession>
<dbReference type="AlphaFoldDB" id="A0A1M6M7V6"/>
<dbReference type="EMBL" id="FQZV01000042">
    <property type="protein sequence ID" value="SHJ79552.1"/>
    <property type="molecule type" value="Genomic_DNA"/>
</dbReference>
<gene>
    <name evidence="1" type="ORF">SAMN02745975_02893</name>
</gene>
<evidence type="ECO:0000313" key="2">
    <source>
        <dbReference type="Proteomes" id="UP000184536"/>
    </source>
</evidence>
<dbReference type="OrthoDB" id="1955366at2"/>
<proteinExistence type="predicted"/>